<dbReference type="InterPro" id="IPR001533">
    <property type="entry name" value="Pterin_deHydtase"/>
</dbReference>
<organism evidence="5 6">
    <name type="scientific">Rhodococcoides kroppenstedtii</name>
    <dbReference type="NCBI Taxonomy" id="293050"/>
    <lineage>
        <taxon>Bacteria</taxon>
        <taxon>Bacillati</taxon>
        <taxon>Actinomycetota</taxon>
        <taxon>Actinomycetes</taxon>
        <taxon>Mycobacteriales</taxon>
        <taxon>Nocardiaceae</taxon>
        <taxon>Rhodococcoides</taxon>
    </lineage>
</organism>
<dbReference type="GO" id="GO:0008124">
    <property type="term" value="F:4-alpha-hydroxytetrahydrobiopterin dehydratase activity"/>
    <property type="evidence" value="ECO:0007669"/>
    <property type="project" value="UniProtKB-UniRule"/>
</dbReference>
<dbReference type="EMBL" id="FOJN01000022">
    <property type="protein sequence ID" value="SFA62291.1"/>
    <property type="molecule type" value="Genomic_DNA"/>
</dbReference>
<evidence type="ECO:0000256" key="1">
    <source>
        <dbReference type="ARBA" id="ARBA00001554"/>
    </source>
</evidence>
<dbReference type="Pfam" id="PF01329">
    <property type="entry name" value="Pterin_4a"/>
    <property type="match status" value="1"/>
</dbReference>
<keyword evidence="3 4" id="KW-0456">Lyase</keyword>
<dbReference type="CDD" id="cd00488">
    <property type="entry name" value="PCD_DCoH"/>
    <property type="match status" value="1"/>
</dbReference>
<reference evidence="5 6" key="1">
    <citation type="submission" date="2016-10" db="EMBL/GenBank/DDBJ databases">
        <authorList>
            <person name="de Groot N.N."/>
        </authorList>
    </citation>
    <scope>NUCLEOTIDE SEQUENCE [LARGE SCALE GENOMIC DNA]</scope>
    <source>
        <strain evidence="5 6">DSM 44908</strain>
    </source>
</reference>
<dbReference type="GeneID" id="85487649"/>
<dbReference type="PANTHER" id="PTHR12599:SF0">
    <property type="entry name" value="PTERIN-4-ALPHA-CARBINOLAMINE DEHYDRATASE"/>
    <property type="match status" value="1"/>
</dbReference>
<dbReference type="SUPFAM" id="SSF55248">
    <property type="entry name" value="PCD-like"/>
    <property type="match status" value="1"/>
</dbReference>
<dbReference type="HAMAP" id="MF_00434">
    <property type="entry name" value="Pterin_4_alpha"/>
    <property type="match status" value="1"/>
</dbReference>
<dbReference type="NCBIfam" id="NF002017">
    <property type="entry name" value="PRK00823.1-2"/>
    <property type="match status" value="1"/>
</dbReference>
<dbReference type="Proteomes" id="UP000182054">
    <property type="component" value="Unassembled WGS sequence"/>
</dbReference>
<dbReference type="PANTHER" id="PTHR12599">
    <property type="entry name" value="PTERIN-4-ALPHA-CARBINOLAMINE DEHYDRATASE"/>
    <property type="match status" value="1"/>
</dbReference>
<name>A0A1I0UE34_9NOCA</name>
<dbReference type="EC" id="4.2.1.96" evidence="4"/>
<accession>A0A1I0UE34</accession>
<comment type="similarity">
    <text evidence="2 4">Belongs to the pterin-4-alpha-carbinolamine dehydratase family.</text>
</comment>
<evidence type="ECO:0000313" key="5">
    <source>
        <dbReference type="EMBL" id="SFA62291.1"/>
    </source>
</evidence>
<dbReference type="InterPro" id="IPR036428">
    <property type="entry name" value="PCD_sf"/>
</dbReference>
<evidence type="ECO:0000256" key="2">
    <source>
        <dbReference type="ARBA" id="ARBA00006472"/>
    </source>
</evidence>
<dbReference type="OrthoDB" id="15077at2"/>
<evidence type="ECO:0000256" key="3">
    <source>
        <dbReference type="ARBA" id="ARBA00023239"/>
    </source>
</evidence>
<protein>
    <recommendedName>
        <fullName evidence="4">Putative pterin-4-alpha-carbinolamine dehydratase</fullName>
        <shortName evidence="4">PHS</shortName>
        <ecNumber evidence="4">4.2.1.96</ecNumber>
    </recommendedName>
    <alternativeName>
        <fullName evidence="4">4-alpha-hydroxy-tetrahydropterin dehydratase</fullName>
    </alternativeName>
    <alternativeName>
        <fullName evidence="4">Pterin carbinolamine dehydratase</fullName>
        <shortName evidence="4">PCD</shortName>
    </alternativeName>
</protein>
<proteinExistence type="inferred from homology"/>
<dbReference type="Gene3D" id="3.30.1360.20">
    <property type="entry name" value="Transcriptional coactivator/pterin dehydratase"/>
    <property type="match status" value="1"/>
</dbReference>
<evidence type="ECO:0000256" key="4">
    <source>
        <dbReference type="HAMAP-Rule" id="MF_00434"/>
    </source>
</evidence>
<evidence type="ECO:0000313" key="6">
    <source>
        <dbReference type="Proteomes" id="UP000182054"/>
    </source>
</evidence>
<dbReference type="RefSeq" id="WP_068366494.1">
    <property type="nucleotide sequence ID" value="NZ_FOJN01000022.1"/>
</dbReference>
<gene>
    <name evidence="5" type="ORF">SAMN05444374_12214</name>
</gene>
<dbReference type="GO" id="GO:0006729">
    <property type="term" value="P:tetrahydrobiopterin biosynthetic process"/>
    <property type="evidence" value="ECO:0007669"/>
    <property type="project" value="InterPro"/>
</dbReference>
<comment type="catalytic activity">
    <reaction evidence="1 4">
        <text>(4aS,6R)-4a-hydroxy-L-erythro-5,6,7,8-tetrahydrobiopterin = (6R)-L-erythro-6,7-dihydrobiopterin + H2O</text>
        <dbReference type="Rhea" id="RHEA:11920"/>
        <dbReference type="ChEBI" id="CHEBI:15377"/>
        <dbReference type="ChEBI" id="CHEBI:15642"/>
        <dbReference type="ChEBI" id="CHEBI:43120"/>
        <dbReference type="EC" id="4.2.1.96"/>
    </reaction>
</comment>
<sequence>MAELLTGDDVRRVLSDLPGWSRDGDAITRTVTCSSFLAGIDLVRRVADAAESADHHPDIDIRWTAITFRLSTHSAGGITDKDVTLARTIDSLAS</sequence>
<dbReference type="AlphaFoldDB" id="A0A1I0UE34"/>